<sequence length="182" mass="20933">MYLISAYFDENTNKILKYLQQRIADKTGNDFMIRNNVMPHLTLSSIEARNVDVLIPAFEKVCRGKLQPLEEKSVANNTINIVSVGQLFPRVIYAAPVLNEYMMKLSISIYNEFATIPETNISKFYQPYSWMPHITLGKCLDKEQMRQAFAVLQDLFMPIDGRITKIGLSTVNPYREVMSVEL</sequence>
<keyword evidence="2" id="KW-1185">Reference proteome</keyword>
<evidence type="ECO:0000313" key="2">
    <source>
        <dbReference type="Proteomes" id="UP001442364"/>
    </source>
</evidence>
<dbReference type="Gene3D" id="3.90.1140.10">
    <property type="entry name" value="Cyclic phosphodiesterase"/>
    <property type="match status" value="1"/>
</dbReference>
<dbReference type="PANTHER" id="PTHR36039">
    <property type="match status" value="1"/>
</dbReference>
<organism evidence="1 2">
    <name type="scientific">[Lactobacillus] rogosae</name>
    <dbReference type="NCBI Taxonomy" id="706562"/>
    <lineage>
        <taxon>Bacteria</taxon>
        <taxon>Bacillati</taxon>
        <taxon>Bacillota</taxon>
        <taxon>Clostridia</taxon>
        <taxon>Lachnospirales</taxon>
        <taxon>Lachnospiraceae</taxon>
        <taxon>Lachnospira</taxon>
    </lineage>
</organism>
<dbReference type="Pfam" id="PF13563">
    <property type="entry name" value="2_5_RNA_ligase2"/>
    <property type="match status" value="1"/>
</dbReference>
<dbReference type="RefSeq" id="WP_349153173.1">
    <property type="nucleotide sequence ID" value="NZ_JBBMER010000001.1"/>
</dbReference>
<name>A0ABV1BW63_9FIRM</name>
<dbReference type="SUPFAM" id="SSF55144">
    <property type="entry name" value="LigT-like"/>
    <property type="match status" value="1"/>
</dbReference>
<dbReference type="Proteomes" id="UP001442364">
    <property type="component" value="Unassembled WGS sequence"/>
</dbReference>
<dbReference type="InterPro" id="IPR009097">
    <property type="entry name" value="Cyclic_Pdiesterase"/>
</dbReference>
<reference evidence="1 2" key="1">
    <citation type="submission" date="2024-03" db="EMBL/GenBank/DDBJ databases">
        <title>Human intestinal bacterial collection.</title>
        <authorList>
            <person name="Pauvert C."/>
            <person name="Hitch T.C.A."/>
            <person name="Clavel T."/>
        </authorList>
    </citation>
    <scope>NUCLEOTIDE SEQUENCE [LARGE SCALE GENOMIC DNA]</scope>
    <source>
        <strain evidence="1 2">CLA-AA-H255</strain>
    </source>
</reference>
<dbReference type="PANTHER" id="PTHR36039:SF2">
    <property type="entry name" value="RNA LIGASE_CYCLIC NUCLEOTIDE PHOSPHODIESTERASE FAMILY PROTEIN"/>
    <property type="match status" value="1"/>
</dbReference>
<dbReference type="EMBL" id="JBBMER010000001">
    <property type="protein sequence ID" value="MEQ2378651.1"/>
    <property type="molecule type" value="Genomic_DNA"/>
</dbReference>
<gene>
    <name evidence="1" type="ORF">WMO14_01950</name>
</gene>
<comment type="caution">
    <text evidence="1">The sequence shown here is derived from an EMBL/GenBank/DDBJ whole genome shotgun (WGS) entry which is preliminary data.</text>
</comment>
<keyword evidence="1" id="KW-0436">Ligase</keyword>
<accession>A0ABV1BW63</accession>
<evidence type="ECO:0000313" key="1">
    <source>
        <dbReference type="EMBL" id="MEQ2378651.1"/>
    </source>
</evidence>
<protein>
    <submittedName>
        <fullName evidence="1">2'-5' RNA ligase family protein</fullName>
    </submittedName>
</protein>
<proteinExistence type="predicted"/>
<dbReference type="GO" id="GO:0016874">
    <property type="term" value="F:ligase activity"/>
    <property type="evidence" value="ECO:0007669"/>
    <property type="project" value="UniProtKB-KW"/>
</dbReference>